<keyword evidence="3" id="KW-1185">Reference proteome</keyword>
<organism evidence="2 3">
    <name type="scientific">Podospora aff. communis PSN243</name>
    <dbReference type="NCBI Taxonomy" id="3040156"/>
    <lineage>
        <taxon>Eukaryota</taxon>
        <taxon>Fungi</taxon>
        <taxon>Dikarya</taxon>
        <taxon>Ascomycota</taxon>
        <taxon>Pezizomycotina</taxon>
        <taxon>Sordariomycetes</taxon>
        <taxon>Sordariomycetidae</taxon>
        <taxon>Sordariales</taxon>
        <taxon>Podosporaceae</taxon>
        <taxon>Podospora</taxon>
    </lineage>
</organism>
<reference evidence="2" key="1">
    <citation type="journal article" date="2023" name="Mol. Phylogenet. Evol.">
        <title>Genome-scale phylogeny and comparative genomics of the fungal order Sordariales.</title>
        <authorList>
            <person name="Hensen N."/>
            <person name="Bonometti L."/>
            <person name="Westerberg I."/>
            <person name="Brannstrom I.O."/>
            <person name="Guillou S."/>
            <person name="Cros-Aarteil S."/>
            <person name="Calhoun S."/>
            <person name="Haridas S."/>
            <person name="Kuo A."/>
            <person name="Mondo S."/>
            <person name="Pangilinan J."/>
            <person name="Riley R."/>
            <person name="LaButti K."/>
            <person name="Andreopoulos B."/>
            <person name="Lipzen A."/>
            <person name="Chen C."/>
            <person name="Yan M."/>
            <person name="Daum C."/>
            <person name="Ng V."/>
            <person name="Clum A."/>
            <person name="Steindorff A."/>
            <person name="Ohm R.A."/>
            <person name="Martin F."/>
            <person name="Silar P."/>
            <person name="Natvig D.O."/>
            <person name="Lalanne C."/>
            <person name="Gautier V."/>
            <person name="Ament-Velasquez S.L."/>
            <person name="Kruys A."/>
            <person name="Hutchinson M.I."/>
            <person name="Powell A.J."/>
            <person name="Barry K."/>
            <person name="Miller A.N."/>
            <person name="Grigoriev I.V."/>
            <person name="Debuchy R."/>
            <person name="Gladieux P."/>
            <person name="Hiltunen Thoren M."/>
            <person name="Johannesson H."/>
        </authorList>
    </citation>
    <scope>NUCLEOTIDE SEQUENCE</scope>
    <source>
        <strain evidence="2">PSN243</strain>
    </source>
</reference>
<sequence>MAARQAWLPEGSCGFAVSPAQLQITTPAGKRHRAAEFSCSAIQTPQVHFPGPQFGLSSGRVTWVSVNISSAGNSELRDGNGLLGFELMDRFRSLERTGERHGASFAARENSMDFSLSGSSASPPRKPALPKSFKCFQDQTGIGPRGTTRSRPRVVRRGKKPEGGYRVGFGVNSTGVSGLHQRGGLVGWLQAVNARRAQTVRLYATRHEASDGPTPTINRAEM</sequence>
<name>A0AAV9G9F4_9PEZI</name>
<dbReference type="Proteomes" id="UP001321760">
    <property type="component" value="Unassembled WGS sequence"/>
</dbReference>
<dbReference type="AlphaFoldDB" id="A0AAV9G9F4"/>
<feature type="compositionally biased region" description="Basic residues" evidence="1">
    <location>
        <begin position="148"/>
        <end position="159"/>
    </location>
</feature>
<feature type="region of interest" description="Disordered" evidence="1">
    <location>
        <begin position="135"/>
        <end position="161"/>
    </location>
</feature>
<proteinExistence type="predicted"/>
<comment type="caution">
    <text evidence="2">The sequence shown here is derived from an EMBL/GenBank/DDBJ whole genome shotgun (WGS) entry which is preliminary data.</text>
</comment>
<evidence type="ECO:0000313" key="3">
    <source>
        <dbReference type="Proteomes" id="UP001321760"/>
    </source>
</evidence>
<evidence type="ECO:0000256" key="1">
    <source>
        <dbReference type="SAM" id="MobiDB-lite"/>
    </source>
</evidence>
<evidence type="ECO:0000313" key="2">
    <source>
        <dbReference type="EMBL" id="KAK4445000.1"/>
    </source>
</evidence>
<dbReference type="EMBL" id="MU865970">
    <property type="protein sequence ID" value="KAK4445000.1"/>
    <property type="molecule type" value="Genomic_DNA"/>
</dbReference>
<accession>A0AAV9G9F4</accession>
<protein>
    <submittedName>
        <fullName evidence="2">Uncharacterized protein</fullName>
    </submittedName>
</protein>
<gene>
    <name evidence="2" type="ORF">QBC34DRAFT_429445</name>
</gene>
<reference evidence="2" key="2">
    <citation type="submission" date="2023-05" db="EMBL/GenBank/DDBJ databases">
        <authorList>
            <consortium name="Lawrence Berkeley National Laboratory"/>
            <person name="Steindorff A."/>
            <person name="Hensen N."/>
            <person name="Bonometti L."/>
            <person name="Westerberg I."/>
            <person name="Brannstrom I.O."/>
            <person name="Guillou S."/>
            <person name="Cros-Aarteil S."/>
            <person name="Calhoun S."/>
            <person name="Haridas S."/>
            <person name="Kuo A."/>
            <person name="Mondo S."/>
            <person name="Pangilinan J."/>
            <person name="Riley R."/>
            <person name="Labutti K."/>
            <person name="Andreopoulos B."/>
            <person name="Lipzen A."/>
            <person name="Chen C."/>
            <person name="Yanf M."/>
            <person name="Daum C."/>
            <person name="Ng V."/>
            <person name="Clum A."/>
            <person name="Ohm R."/>
            <person name="Martin F."/>
            <person name="Silar P."/>
            <person name="Natvig D."/>
            <person name="Lalanne C."/>
            <person name="Gautier V."/>
            <person name="Ament-Velasquez S.L."/>
            <person name="Kruys A."/>
            <person name="Hutchinson M.I."/>
            <person name="Powell A.J."/>
            <person name="Barry K."/>
            <person name="Miller A.N."/>
            <person name="Grigoriev I.V."/>
            <person name="Debuchy R."/>
            <person name="Gladieux P."/>
            <person name="Thoren M.H."/>
            <person name="Johannesson H."/>
        </authorList>
    </citation>
    <scope>NUCLEOTIDE SEQUENCE</scope>
    <source>
        <strain evidence="2">PSN243</strain>
    </source>
</reference>